<dbReference type="PANTHER" id="PTHR22792:SF62">
    <property type="entry name" value="LA-RELATED PROTEIN 7"/>
    <property type="match status" value="1"/>
</dbReference>
<evidence type="ECO:0000256" key="1">
    <source>
        <dbReference type="ARBA" id="ARBA00022884"/>
    </source>
</evidence>
<dbReference type="GO" id="GO:0003723">
    <property type="term" value="F:RNA binding"/>
    <property type="evidence" value="ECO:0007669"/>
    <property type="project" value="UniProtKB-UniRule"/>
</dbReference>
<evidence type="ECO:0000313" key="5">
    <source>
        <dbReference type="EMBL" id="SHO77753.1"/>
    </source>
</evidence>
<feature type="compositionally biased region" description="Low complexity" evidence="3">
    <location>
        <begin position="87"/>
        <end position="102"/>
    </location>
</feature>
<dbReference type="InterPro" id="IPR045180">
    <property type="entry name" value="La_dom_prot"/>
</dbReference>
<proteinExistence type="predicted"/>
<dbReference type="Gene3D" id="1.10.10.10">
    <property type="entry name" value="Winged helix-like DNA-binding domain superfamily/Winged helix DNA-binding domain"/>
    <property type="match status" value="1"/>
</dbReference>
<dbReference type="Pfam" id="PF05383">
    <property type="entry name" value="La"/>
    <property type="match status" value="1"/>
</dbReference>
<evidence type="ECO:0000256" key="3">
    <source>
        <dbReference type="SAM" id="MobiDB-lite"/>
    </source>
</evidence>
<dbReference type="OMA" id="AWIQRIF"/>
<keyword evidence="1 2" id="KW-0694">RNA-binding</keyword>
<keyword evidence="6" id="KW-1185">Reference proteome</keyword>
<protein>
    <recommendedName>
        <fullName evidence="4">HTH La-type RNA-binding domain-containing protein</fullName>
    </recommendedName>
</protein>
<dbReference type="CDD" id="cd07323">
    <property type="entry name" value="LAM"/>
    <property type="match status" value="1"/>
</dbReference>
<sequence>MSSKAAWKTNHNAKLNHSISYAERLRRANQRPPHKSDTPTIESRSPPEIDKVVNSTRPTTFSSTPMKSTTSFSPPFEDKTDVPLNTPNQSSPSGSQQGSVNVWEERMRQRKFKQSGSSVQSGTQMDAGSNIFVTSPNQRKPDIPSCTNSRDASLDTDPSLDGIPNNNWLQQIYMLNGDEHQVQIARRVMSKSDTNRLESTAGSENKNMGTTCQVPKINPLETEKTNQPWAFLPDDQTYNTVSPQHAVPMPLNQIVKPDGSYAPHRISDPPVATMTGIGPRLSSMNSAYAPKVSTSRIAPRGNTSSRAQPNKGYDAFRYHQYSSSMPNSVTMLPYMFVPTVPFTQGIYSNPDEHRLSSNVSKAGSSIEDFSGKDDDGVEARSVGDKSVPYYNTGTPYITHLALSGNSPTPYMVPFQPFMQMPYPGIWPYHAGQPVTPPIPPSLDTSSLLRQLRGQVEFYFSDKNLASDLFLREQMDAEGFVPLRTILGFKRIHAILRYYQRHENSEVSTLQTAIQGSSFLFLDAEKMRVRRASNWQSFVLPKSSK</sequence>
<organism evidence="5 6">
    <name type="scientific">Malassezia sympodialis (strain ATCC 42132)</name>
    <name type="common">Atopic eczema-associated yeast</name>
    <dbReference type="NCBI Taxonomy" id="1230383"/>
    <lineage>
        <taxon>Eukaryota</taxon>
        <taxon>Fungi</taxon>
        <taxon>Dikarya</taxon>
        <taxon>Basidiomycota</taxon>
        <taxon>Ustilaginomycotina</taxon>
        <taxon>Malasseziomycetes</taxon>
        <taxon>Malasseziales</taxon>
        <taxon>Malasseziaceae</taxon>
        <taxon>Malassezia</taxon>
    </lineage>
</organism>
<name>A0A1M8A5J8_MALS4</name>
<dbReference type="Proteomes" id="UP000186303">
    <property type="component" value="Chromosome 3"/>
</dbReference>
<feature type="compositionally biased region" description="Polar residues" evidence="3">
    <location>
        <begin position="1"/>
        <end position="19"/>
    </location>
</feature>
<dbReference type="PANTHER" id="PTHR22792">
    <property type="entry name" value="LUPUS LA PROTEIN-RELATED"/>
    <property type="match status" value="1"/>
</dbReference>
<feature type="compositionally biased region" description="Polar residues" evidence="3">
    <location>
        <begin position="292"/>
        <end position="308"/>
    </location>
</feature>
<evidence type="ECO:0000256" key="2">
    <source>
        <dbReference type="PROSITE-ProRule" id="PRU00332"/>
    </source>
</evidence>
<feature type="region of interest" description="Disordered" evidence="3">
    <location>
        <begin position="292"/>
        <end position="311"/>
    </location>
</feature>
<dbReference type="OrthoDB" id="340227at2759"/>
<dbReference type="PROSITE" id="PS50961">
    <property type="entry name" value="HTH_LA"/>
    <property type="match status" value="1"/>
</dbReference>
<dbReference type="InterPro" id="IPR036390">
    <property type="entry name" value="WH_DNA-bd_sf"/>
</dbReference>
<dbReference type="SMART" id="SM00715">
    <property type="entry name" value="LA"/>
    <property type="match status" value="1"/>
</dbReference>
<dbReference type="STRING" id="1230383.A0A1M8A5J8"/>
<dbReference type="EMBL" id="LT671823">
    <property type="protein sequence ID" value="SHO77753.1"/>
    <property type="molecule type" value="Genomic_DNA"/>
</dbReference>
<feature type="compositionally biased region" description="Polar residues" evidence="3">
    <location>
        <begin position="114"/>
        <end position="138"/>
    </location>
</feature>
<gene>
    <name evidence="5" type="ORF">MSYG_2095</name>
</gene>
<feature type="compositionally biased region" description="Polar residues" evidence="3">
    <location>
        <begin position="197"/>
        <end position="212"/>
    </location>
</feature>
<dbReference type="InterPro" id="IPR006630">
    <property type="entry name" value="La_HTH"/>
</dbReference>
<feature type="region of interest" description="Disordered" evidence="3">
    <location>
        <begin position="191"/>
        <end position="212"/>
    </location>
</feature>
<feature type="domain" description="HTH La-type RNA-binding" evidence="4">
    <location>
        <begin position="441"/>
        <end position="541"/>
    </location>
</feature>
<accession>A0A1M8A5J8</accession>
<evidence type="ECO:0000259" key="4">
    <source>
        <dbReference type="PROSITE" id="PS50961"/>
    </source>
</evidence>
<dbReference type="VEuPathDB" id="FungiDB:MSYG_2095"/>
<evidence type="ECO:0000313" key="6">
    <source>
        <dbReference type="Proteomes" id="UP000186303"/>
    </source>
</evidence>
<feature type="region of interest" description="Disordered" evidence="3">
    <location>
        <begin position="1"/>
        <end position="162"/>
    </location>
</feature>
<feature type="compositionally biased region" description="Polar residues" evidence="3">
    <location>
        <begin position="53"/>
        <end position="73"/>
    </location>
</feature>
<dbReference type="AlphaFoldDB" id="A0A1M8A5J8"/>
<dbReference type="SUPFAM" id="SSF46785">
    <property type="entry name" value="Winged helix' DNA-binding domain"/>
    <property type="match status" value="1"/>
</dbReference>
<dbReference type="InterPro" id="IPR036388">
    <property type="entry name" value="WH-like_DNA-bd_sf"/>
</dbReference>
<reference evidence="6" key="1">
    <citation type="journal article" date="2017" name="Nucleic Acids Res.">
        <title>Proteogenomics produces comprehensive and highly accurate protein-coding gene annotation in a complete genome assembly of Malassezia sympodialis.</title>
        <authorList>
            <person name="Zhu Y."/>
            <person name="Engstroem P.G."/>
            <person name="Tellgren-Roth C."/>
            <person name="Baudo C.D."/>
            <person name="Kennell J.C."/>
            <person name="Sun S."/>
            <person name="Billmyre R.B."/>
            <person name="Schroeder M.S."/>
            <person name="Andersson A."/>
            <person name="Holm T."/>
            <person name="Sigurgeirsson B."/>
            <person name="Wu G."/>
            <person name="Sankaranarayanan S.R."/>
            <person name="Siddharthan R."/>
            <person name="Sanyal K."/>
            <person name="Lundeberg J."/>
            <person name="Nystedt B."/>
            <person name="Boekhout T."/>
            <person name="Dawson T.L. Jr."/>
            <person name="Heitman J."/>
            <person name="Scheynius A."/>
            <person name="Lehtioe J."/>
        </authorList>
    </citation>
    <scope>NUCLEOTIDE SEQUENCE [LARGE SCALE GENOMIC DNA]</scope>
    <source>
        <strain evidence="6">ATCC 42132</strain>
    </source>
</reference>